<sequence>MAGDKKKCTGNRQNIQGWPDIAIGAILPALQDGFILKCFNMSTLPFIDKLTDKHPFAHGVPA</sequence>
<evidence type="ECO:0000313" key="1">
    <source>
        <dbReference type="EMBL" id="MEM4988496.1"/>
    </source>
</evidence>
<proteinExistence type="predicted"/>
<keyword evidence="2" id="KW-1185">Reference proteome</keyword>
<protein>
    <submittedName>
        <fullName evidence="1">Uncharacterized protein</fullName>
    </submittedName>
</protein>
<accession>A0ABU9PWY6</accession>
<dbReference type="RefSeq" id="WP_342829911.1">
    <property type="nucleotide sequence ID" value="NZ_JBANDC010000009.1"/>
</dbReference>
<dbReference type="EMBL" id="JBANDC010000009">
    <property type="protein sequence ID" value="MEM4988496.1"/>
    <property type="molecule type" value="Genomic_DNA"/>
</dbReference>
<name>A0ABU9PWY6_9BURK</name>
<reference evidence="1 2" key="1">
    <citation type="submission" date="2024-02" db="EMBL/GenBank/DDBJ databases">
        <title>Draft genome sequence of Collimonas sp. strain H4R21, an effective mineral-weathering bacterial strain isolated from the beech rhizosphere.</title>
        <authorList>
            <person name="Morin E."/>
            <person name="Uroz S."/>
            <person name="Leveau J.H.J."/>
            <person name="Kumar R."/>
            <person name="Rey M.W."/>
            <person name="Pham J."/>
        </authorList>
    </citation>
    <scope>NUCLEOTIDE SEQUENCE [LARGE SCALE GENOMIC DNA]</scope>
    <source>
        <strain evidence="1 2">H4R21</strain>
    </source>
</reference>
<dbReference type="Proteomes" id="UP001495910">
    <property type="component" value="Unassembled WGS sequence"/>
</dbReference>
<comment type="caution">
    <text evidence="1">The sequence shown here is derived from an EMBL/GenBank/DDBJ whole genome shotgun (WGS) entry which is preliminary data.</text>
</comment>
<evidence type="ECO:0000313" key="2">
    <source>
        <dbReference type="Proteomes" id="UP001495910"/>
    </source>
</evidence>
<organism evidence="1 2">
    <name type="scientific">Collimonas rhizosphaerae</name>
    <dbReference type="NCBI Taxonomy" id="3126357"/>
    <lineage>
        <taxon>Bacteria</taxon>
        <taxon>Pseudomonadati</taxon>
        <taxon>Pseudomonadota</taxon>
        <taxon>Betaproteobacteria</taxon>
        <taxon>Burkholderiales</taxon>
        <taxon>Oxalobacteraceae</taxon>
        <taxon>Collimonas</taxon>
    </lineage>
</organism>
<gene>
    <name evidence="1" type="ORF">V8G57_13965</name>
</gene>